<dbReference type="SUPFAM" id="SSF52047">
    <property type="entry name" value="RNI-like"/>
    <property type="match status" value="1"/>
</dbReference>
<accession>A0A1X6NWN0</accession>
<dbReference type="AlphaFoldDB" id="A0A1X6NWN0"/>
<dbReference type="EMBL" id="KV919025">
    <property type="protein sequence ID" value="OSX73008.1"/>
    <property type="molecule type" value="Genomic_DNA"/>
</dbReference>
<evidence type="ECO:0000313" key="1">
    <source>
        <dbReference type="EMBL" id="OSX73008.1"/>
    </source>
</evidence>
<dbReference type="Gene3D" id="3.80.10.10">
    <property type="entry name" value="Ribonuclease Inhibitor"/>
    <property type="match status" value="1"/>
</dbReference>
<dbReference type="InterPro" id="IPR032675">
    <property type="entry name" value="LRR_dom_sf"/>
</dbReference>
<name>A0A1X6NWN0_PORUM</name>
<keyword evidence="2" id="KW-1185">Reference proteome</keyword>
<organism evidence="1 2">
    <name type="scientific">Porphyra umbilicalis</name>
    <name type="common">Purple laver</name>
    <name type="synonym">Red alga</name>
    <dbReference type="NCBI Taxonomy" id="2786"/>
    <lineage>
        <taxon>Eukaryota</taxon>
        <taxon>Rhodophyta</taxon>
        <taxon>Bangiophyceae</taxon>
        <taxon>Bangiales</taxon>
        <taxon>Bangiaceae</taxon>
        <taxon>Porphyra</taxon>
    </lineage>
</organism>
<gene>
    <name evidence="1" type="ORF">BU14_0386s0007</name>
</gene>
<reference evidence="1 2" key="1">
    <citation type="submission" date="2017-03" db="EMBL/GenBank/DDBJ databases">
        <title>WGS assembly of Porphyra umbilicalis.</title>
        <authorList>
            <person name="Brawley S.H."/>
            <person name="Blouin N.A."/>
            <person name="Ficko-Blean E."/>
            <person name="Wheeler G.L."/>
            <person name="Lohr M."/>
            <person name="Goodson H.V."/>
            <person name="Jenkins J.W."/>
            <person name="Blaby-Haas C.E."/>
            <person name="Helliwell K.E."/>
            <person name="Chan C."/>
            <person name="Marriage T."/>
            <person name="Bhattacharya D."/>
            <person name="Klein A.S."/>
            <person name="Badis Y."/>
            <person name="Brodie J."/>
            <person name="Cao Y."/>
            <person name="Collen J."/>
            <person name="Dittami S.M."/>
            <person name="Gachon C.M."/>
            <person name="Green B.R."/>
            <person name="Karpowicz S."/>
            <person name="Kim J.W."/>
            <person name="Kudahl U."/>
            <person name="Lin S."/>
            <person name="Michel G."/>
            <person name="Mittag M."/>
            <person name="Olson B.J."/>
            <person name="Pangilinan J."/>
            <person name="Peng Y."/>
            <person name="Qiu H."/>
            <person name="Shu S."/>
            <person name="Singer J.T."/>
            <person name="Smith A.G."/>
            <person name="Sprecher B.N."/>
            <person name="Wagner V."/>
            <person name="Wang W."/>
            <person name="Wang Z.-Y."/>
            <person name="Yan J."/>
            <person name="Yarish C."/>
            <person name="Zoeuner-Riek S."/>
            <person name="Zhuang Y."/>
            <person name="Zou Y."/>
            <person name="Lindquist E.A."/>
            <person name="Grimwood J."/>
            <person name="Barry K."/>
            <person name="Rokhsar D.S."/>
            <person name="Schmutz J."/>
            <person name="Stiller J.W."/>
            <person name="Grossman A.R."/>
            <person name="Prochnik S.E."/>
        </authorList>
    </citation>
    <scope>NUCLEOTIDE SEQUENCE [LARGE SCALE GENOMIC DNA]</scope>
    <source>
        <strain evidence="1">4086291</strain>
    </source>
</reference>
<sequence>MSGTSVIGASIKTCWAAGVADIDVRGHRPLPCPPRVASLALCGTRLTHLVVIGAPRVADNLTVNAAHCKVLKEADLTSTPLLSAGFPGSAKMVRLLMLDRLPAACPVALVGLQELSLSSCSSVQVGCLYLTGAVAPNLSKLVLQGVLSLTKLQLDGLRLLADVNAAGCQRLSSVTVTGCPVLQRIDLRAKAAPLVQVCIVMPAGGKVLGVRGKWSVSWTEMQVLVNT</sequence>
<proteinExistence type="predicted"/>
<dbReference type="Proteomes" id="UP000218209">
    <property type="component" value="Unassembled WGS sequence"/>
</dbReference>
<protein>
    <submittedName>
        <fullName evidence="1">Uncharacterized protein</fullName>
    </submittedName>
</protein>
<evidence type="ECO:0000313" key="2">
    <source>
        <dbReference type="Proteomes" id="UP000218209"/>
    </source>
</evidence>